<comment type="caution">
    <text evidence="1">The sequence shown here is derived from an EMBL/GenBank/DDBJ whole genome shotgun (WGS) entry which is preliminary data.</text>
</comment>
<name>A0A0F8ZGH7_9ZZZZ</name>
<evidence type="ECO:0000313" key="1">
    <source>
        <dbReference type="EMBL" id="KKK65544.1"/>
    </source>
</evidence>
<organism evidence="1">
    <name type="scientific">marine sediment metagenome</name>
    <dbReference type="NCBI Taxonomy" id="412755"/>
    <lineage>
        <taxon>unclassified sequences</taxon>
        <taxon>metagenomes</taxon>
        <taxon>ecological metagenomes</taxon>
    </lineage>
</organism>
<gene>
    <name evidence="1" type="ORF">LCGC14_2973060</name>
</gene>
<dbReference type="AlphaFoldDB" id="A0A0F8ZGH7"/>
<reference evidence="1" key="1">
    <citation type="journal article" date="2015" name="Nature">
        <title>Complex archaea that bridge the gap between prokaryotes and eukaryotes.</title>
        <authorList>
            <person name="Spang A."/>
            <person name="Saw J.H."/>
            <person name="Jorgensen S.L."/>
            <person name="Zaremba-Niedzwiedzka K."/>
            <person name="Martijn J."/>
            <person name="Lind A.E."/>
            <person name="van Eijk R."/>
            <person name="Schleper C."/>
            <person name="Guy L."/>
            <person name="Ettema T.J."/>
        </authorList>
    </citation>
    <scope>NUCLEOTIDE SEQUENCE</scope>
</reference>
<protein>
    <submittedName>
        <fullName evidence="1">Uncharacterized protein</fullName>
    </submittedName>
</protein>
<dbReference type="EMBL" id="LAZR01060502">
    <property type="protein sequence ID" value="KKK65544.1"/>
    <property type="molecule type" value="Genomic_DNA"/>
</dbReference>
<proteinExistence type="predicted"/>
<sequence>MFSIDQNCHSLWDVGPKLRALARTGREVRHFVEDVDAAFTALGSSPGQSPLRIALERFHHSGGADWGAALFYTGFLGRLPVDLRDWEPLLGMKLAAAARKLGRTVEDLYDEFSPSDNWQLIGPSYVGGRDHHRIVGDLSVREVRPFLTEIFARARTDMAKRFPDPASQQRLDGWFDRQQGLLEKLLAAHADGTLVELYRDWLAGALGGSVGLGMTSELFSLDAPPGRWAMLELFLKDYDQAAGLYNQTVSAPGSKFRPLKTGQGELPFFAIPTHQPHLLTLPRSW</sequence>
<accession>A0A0F8ZGH7</accession>